<keyword evidence="1 3" id="KW-0378">Hydrolase</keyword>
<dbReference type="InterPro" id="IPR014576">
    <property type="entry name" value="Pesterase_YhaO"/>
</dbReference>
<keyword evidence="3" id="KW-0540">Nuclease</keyword>
<proteinExistence type="predicted"/>
<dbReference type="Gene3D" id="3.60.21.10">
    <property type="match status" value="1"/>
</dbReference>
<accession>A0ABZ0J0P5</accession>
<dbReference type="Proteomes" id="UP001303211">
    <property type="component" value="Chromosome"/>
</dbReference>
<keyword evidence="3" id="KW-0269">Exonuclease</keyword>
<dbReference type="PIRSF" id="PIRSF033091">
    <property type="entry name" value="Pesterase_YhaO"/>
    <property type="match status" value="1"/>
</dbReference>
<dbReference type="EMBL" id="CP136921">
    <property type="protein sequence ID" value="WOO31112.1"/>
    <property type="molecule type" value="Genomic_DNA"/>
</dbReference>
<evidence type="ECO:0000313" key="4">
    <source>
        <dbReference type="Proteomes" id="UP001303211"/>
    </source>
</evidence>
<gene>
    <name evidence="3" type="ORF">P4826_11860</name>
</gene>
<dbReference type="Pfam" id="PF00149">
    <property type="entry name" value="Metallophos"/>
    <property type="match status" value="1"/>
</dbReference>
<dbReference type="PANTHER" id="PTHR30337:SF7">
    <property type="entry name" value="PHOSPHOESTERASE"/>
    <property type="match status" value="1"/>
</dbReference>
<dbReference type="PANTHER" id="PTHR30337">
    <property type="entry name" value="COMPONENT OF ATP-DEPENDENT DSDNA EXONUCLEASE"/>
    <property type="match status" value="1"/>
</dbReference>
<dbReference type="InterPro" id="IPR029052">
    <property type="entry name" value="Metallo-depent_PP-like"/>
</dbReference>
<dbReference type="GO" id="GO:0004527">
    <property type="term" value="F:exonuclease activity"/>
    <property type="evidence" value="ECO:0007669"/>
    <property type="project" value="UniProtKB-KW"/>
</dbReference>
<evidence type="ECO:0000256" key="1">
    <source>
        <dbReference type="ARBA" id="ARBA00022801"/>
    </source>
</evidence>
<reference evidence="3 4" key="1">
    <citation type="submission" date="2023-03" db="EMBL/GenBank/DDBJ databases">
        <title>Diaphorobacter basophil sp. nov., isolated from a sewage-treatment plant.</title>
        <authorList>
            <person name="Yang K."/>
        </authorList>
    </citation>
    <scope>NUCLEOTIDE SEQUENCE [LARGE SCALE GENOMIC DNA]</scope>
    <source>
        <strain evidence="3 4">Y-1</strain>
    </source>
</reference>
<evidence type="ECO:0000313" key="3">
    <source>
        <dbReference type="EMBL" id="WOO31112.1"/>
    </source>
</evidence>
<dbReference type="RefSeq" id="WP_317700598.1">
    <property type="nucleotide sequence ID" value="NZ_CP136921.1"/>
</dbReference>
<keyword evidence="4" id="KW-1185">Reference proteome</keyword>
<feature type="domain" description="Calcineurin-like phosphoesterase" evidence="2">
    <location>
        <begin position="1"/>
        <end position="196"/>
    </location>
</feature>
<dbReference type="EC" id="3.1.-.-" evidence="3"/>
<dbReference type="InterPro" id="IPR041796">
    <property type="entry name" value="Mre11_N"/>
</dbReference>
<dbReference type="InterPro" id="IPR050535">
    <property type="entry name" value="DNA_Repair-Maintenance_Comp"/>
</dbReference>
<name>A0ABZ0J0P5_9BURK</name>
<sequence>MKFIHAADIHLDSPLVGLSAYPDAPAERLRTATREAFERLVARAIEEQVDFMVIAGDLYDGDWKDYHTGLFFVRQMGRLRQAGIAVYLLYGNHDAESEVTRSLQLPDNVQVFPARRAETFRIAALQVALHGQSFKHAATTDNLVPGYPALVPGWLNIGVLHTALEGNAQHASYAPCSQAELHAKGYQYWALGHVHAHWVEQGDVTIAYPGNLQGRHIRETGAHGALLVTAEGTQITRIDRLEVDVLRWHLLEIDASQADDLPDALRLVGQALDQLLRQEPAHMVLAVRVRFAGASGAHAALLRSDQQLRHEVIAQAVALNPERLWIEKVNTDTQPLQLAQAPASGAAANAFAELQDLARTAPQDESFAQALQASWQAVLEKLPHEVLAQAPELAALRQQPEEALAAQLQDALTLLGARTGAAADADR</sequence>
<dbReference type="SUPFAM" id="SSF56300">
    <property type="entry name" value="Metallo-dependent phosphatases"/>
    <property type="match status" value="1"/>
</dbReference>
<dbReference type="InterPro" id="IPR004843">
    <property type="entry name" value="Calcineurin-like_PHP"/>
</dbReference>
<protein>
    <submittedName>
        <fullName evidence="3">DNA repair exonuclease</fullName>
        <ecNumber evidence="3">3.1.-.-</ecNumber>
    </submittedName>
</protein>
<dbReference type="CDD" id="cd00840">
    <property type="entry name" value="MPP_Mre11_N"/>
    <property type="match status" value="1"/>
</dbReference>
<organism evidence="3 4">
    <name type="scientific">Diaphorobacter limosus</name>
    <dbReference type="NCBI Taxonomy" id="3036128"/>
    <lineage>
        <taxon>Bacteria</taxon>
        <taxon>Pseudomonadati</taxon>
        <taxon>Pseudomonadota</taxon>
        <taxon>Betaproteobacteria</taxon>
        <taxon>Burkholderiales</taxon>
        <taxon>Comamonadaceae</taxon>
        <taxon>Diaphorobacter</taxon>
    </lineage>
</organism>
<evidence type="ECO:0000259" key="2">
    <source>
        <dbReference type="Pfam" id="PF00149"/>
    </source>
</evidence>